<organism evidence="1 2">
    <name type="scientific">Friedmanniomyces endolithicus</name>
    <dbReference type="NCBI Taxonomy" id="329885"/>
    <lineage>
        <taxon>Eukaryota</taxon>
        <taxon>Fungi</taxon>
        <taxon>Dikarya</taxon>
        <taxon>Ascomycota</taxon>
        <taxon>Pezizomycotina</taxon>
        <taxon>Dothideomycetes</taxon>
        <taxon>Dothideomycetidae</taxon>
        <taxon>Mycosphaerellales</taxon>
        <taxon>Teratosphaeriaceae</taxon>
        <taxon>Friedmanniomyces</taxon>
    </lineage>
</organism>
<name>A0AAN6F5T8_9PEZI</name>
<protein>
    <submittedName>
        <fullName evidence="1">Uncharacterized protein</fullName>
    </submittedName>
</protein>
<dbReference type="Proteomes" id="UP001168146">
    <property type="component" value="Unassembled WGS sequence"/>
</dbReference>
<comment type="caution">
    <text evidence="1">The sequence shown here is derived from an EMBL/GenBank/DDBJ whole genome shotgun (WGS) entry which is preliminary data.</text>
</comment>
<dbReference type="AlphaFoldDB" id="A0AAN6F5T8"/>
<dbReference type="EMBL" id="JASUXU010000180">
    <property type="protein sequence ID" value="KAK0302566.1"/>
    <property type="molecule type" value="Genomic_DNA"/>
</dbReference>
<reference evidence="1" key="1">
    <citation type="submission" date="2021-12" db="EMBL/GenBank/DDBJ databases">
        <title>Black yeast isolated from Biological Soil Crust.</title>
        <authorList>
            <person name="Kurbessoian T."/>
        </authorList>
    </citation>
    <scope>NUCLEOTIDE SEQUENCE</scope>
    <source>
        <strain evidence="1">CCFEE 5208</strain>
    </source>
</reference>
<sequence length="148" mass="16356">MADLFTMGDKHYMHANGNGNGNGNGEAGDYLPFNNVLSATTFNGSSNNHSTGLGRQIDDSPDMFTEAVLEESSNSKTTTQNTMGYEPIVLLLWKEMFNVMRYAKPEPGLTFRFTKDEVVVQQGSSANISQRRVLADGGNGRNKRQRRD</sequence>
<evidence type="ECO:0000313" key="2">
    <source>
        <dbReference type="Proteomes" id="UP001168146"/>
    </source>
</evidence>
<accession>A0AAN6F5T8</accession>
<proteinExistence type="predicted"/>
<gene>
    <name evidence="1" type="ORF">LTR82_017824</name>
</gene>
<evidence type="ECO:0000313" key="1">
    <source>
        <dbReference type="EMBL" id="KAK0302566.1"/>
    </source>
</evidence>